<organism evidence="2 3">
    <name type="scientific">Dreissena polymorpha</name>
    <name type="common">Zebra mussel</name>
    <name type="synonym">Mytilus polymorpha</name>
    <dbReference type="NCBI Taxonomy" id="45954"/>
    <lineage>
        <taxon>Eukaryota</taxon>
        <taxon>Metazoa</taxon>
        <taxon>Spiralia</taxon>
        <taxon>Lophotrochozoa</taxon>
        <taxon>Mollusca</taxon>
        <taxon>Bivalvia</taxon>
        <taxon>Autobranchia</taxon>
        <taxon>Heteroconchia</taxon>
        <taxon>Euheterodonta</taxon>
        <taxon>Imparidentia</taxon>
        <taxon>Neoheterodontei</taxon>
        <taxon>Myida</taxon>
        <taxon>Dreissenoidea</taxon>
        <taxon>Dreissenidae</taxon>
        <taxon>Dreissena</taxon>
    </lineage>
</organism>
<evidence type="ECO:0000256" key="1">
    <source>
        <dbReference type="SAM" id="MobiDB-lite"/>
    </source>
</evidence>
<dbReference type="AlphaFoldDB" id="A0A9D4FSX4"/>
<reference evidence="2" key="1">
    <citation type="journal article" date="2019" name="bioRxiv">
        <title>The Genome of the Zebra Mussel, Dreissena polymorpha: A Resource for Invasive Species Research.</title>
        <authorList>
            <person name="McCartney M.A."/>
            <person name="Auch B."/>
            <person name="Kono T."/>
            <person name="Mallez S."/>
            <person name="Zhang Y."/>
            <person name="Obille A."/>
            <person name="Becker A."/>
            <person name="Abrahante J.E."/>
            <person name="Garbe J."/>
            <person name="Badalamenti J.P."/>
            <person name="Herman A."/>
            <person name="Mangelson H."/>
            <person name="Liachko I."/>
            <person name="Sullivan S."/>
            <person name="Sone E.D."/>
            <person name="Koren S."/>
            <person name="Silverstein K.A.T."/>
            <person name="Beckman K.B."/>
            <person name="Gohl D.M."/>
        </authorList>
    </citation>
    <scope>NUCLEOTIDE SEQUENCE</scope>
    <source>
        <strain evidence="2">Duluth1</strain>
        <tissue evidence="2">Whole animal</tissue>
    </source>
</reference>
<dbReference type="Gene3D" id="3.40.50.300">
    <property type="entry name" value="P-loop containing nucleotide triphosphate hydrolases"/>
    <property type="match status" value="1"/>
</dbReference>
<evidence type="ECO:0000313" key="3">
    <source>
        <dbReference type="Proteomes" id="UP000828390"/>
    </source>
</evidence>
<dbReference type="PANTHER" id="PTHR26392:SF92">
    <property type="entry name" value="PROTEIN KINASE DOMAIN-CONTAINING PROTEIN"/>
    <property type="match status" value="1"/>
</dbReference>
<evidence type="ECO:0000313" key="2">
    <source>
        <dbReference type="EMBL" id="KAH3801960.1"/>
    </source>
</evidence>
<feature type="compositionally biased region" description="Basic and acidic residues" evidence="1">
    <location>
        <begin position="9"/>
        <end position="27"/>
    </location>
</feature>
<name>A0A9D4FSX4_DREPO</name>
<comment type="caution">
    <text evidence="2">The sequence shown here is derived from an EMBL/GenBank/DDBJ whole genome shotgun (WGS) entry which is preliminary data.</text>
</comment>
<dbReference type="SUPFAM" id="SSF52540">
    <property type="entry name" value="P-loop containing nucleoside triphosphate hydrolases"/>
    <property type="match status" value="1"/>
</dbReference>
<feature type="region of interest" description="Disordered" evidence="1">
    <location>
        <begin position="1"/>
        <end position="47"/>
    </location>
</feature>
<dbReference type="InterPro" id="IPR027417">
    <property type="entry name" value="P-loop_NTPase"/>
</dbReference>
<dbReference type="EMBL" id="JAIWYP010000007">
    <property type="protein sequence ID" value="KAH3801960.1"/>
    <property type="molecule type" value="Genomic_DNA"/>
</dbReference>
<feature type="compositionally biased region" description="Acidic residues" evidence="1">
    <location>
        <begin position="33"/>
        <end position="47"/>
    </location>
</feature>
<accession>A0A9D4FSX4</accession>
<proteinExistence type="predicted"/>
<dbReference type="PANTHER" id="PTHR26392">
    <property type="entry name" value="MITOGEN-ACTIVATED PROTEIN KINASE KINASE KINASE 7-RELATED"/>
    <property type="match status" value="1"/>
</dbReference>
<dbReference type="Proteomes" id="UP000828390">
    <property type="component" value="Unassembled WGS sequence"/>
</dbReference>
<gene>
    <name evidence="2" type="ORF">DPMN_155625</name>
</gene>
<reference evidence="2" key="2">
    <citation type="submission" date="2020-11" db="EMBL/GenBank/DDBJ databases">
        <authorList>
            <person name="McCartney M.A."/>
            <person name="Auch B."/>
            <person name="Kono T."/>
            <person name="Mallez S."/>
            <person name="Becker A."/>
            <person name="Gohl D.M."/>
            <person name="Silverstein K.A.T."/>
            <person name="Koren S."/>
            <person name="Bechman K.B."/>
            <person name="Herman A."/>
            <person name="Abrahante J.E."/>
            <person name="Garbe J."/>
        </authorList>
    </citation>
    <scope>NUCLEOTIDE SEQUENCE</scope>
    <source>
        <strain evidence="2">Duluth1</strain>
        <tissue evidence="2">Whole animal</tissue>
    </source>
</reference>
<protein>
    <submittedName>
        <fullName evidence="2">Uncharacterized protein</fullName>
    </submittedName>
</protein>
<keyword evidence="3" id="KW-1185">Reference proteome</keyword>
<sequence length="348" mass="38680">MATSSKSLSEVRGDTMRTERTISKELESGSTSVDDEELESGSTSVDDEEEHVLNMKEIFITDNEAKESLLKIYGQVIQMVNELPKELLTLLSRLYGDVSSKLKMNATLVSEKCKLVVAGESNSDMNSVINTVLGSEILPNPHVLSPGTICCVHTVPSNVEGYFVIQMTNGSSERYSYPKVLGAFQGLLSDKMKGTMSQRIETYCHLPVFGNTDSVTIVSHPGGNNILPTEFMESVDDASILIYVVNSACSDGIQENKLMQMCKHLQSDARAGNLNSFDPKCIMFVCNNWDIVEKKERSDPGAENRIWKEIVTKIQKYFPGISEHDQIYKLSTTEASYLHVLWKNSSTF</sequence>